<evidence type="ECO:0000313" key="2">
    <source>
        <dbReference type="Proteomes" id="UP000178109"/>
    </source>
</evidence>
<dbReference type="AlphaFoldDB" id="A0A1G2BTT5"/>
<name>A0A1G2BTT5_9BACT</name>
<protein>
    <submittedName>
        <fullName evidence="1">Uncharacterized protein</fullName>
    </submittedName>
</protein>
<dbReference type="EMBL" id="MHKO01000019">
    <property type="protein sequence ID" value="OGY92553.1"/>
    <property type="molecule type" value="Genomic_DNA"/>
</dbReference>
<evidence type="ECO:0000313" key="1">
    <source>
        <dbReference type="EMBL" id="OGY92553.1"/>
    </source>
</evidence>
<dbReference type="STRING" id="1798553.A3H70_00645"/>
<reference evidence="1 2" key="1">
    <citation type="journal article" date="2016" name="Nat. Commun.">
        <title>Thousands of microbial genomes shed light on interconnected biogeochemical processes in an aquifer system.</title>
        <authorList>
            <person name="Anantharaman K."/>
            <person name="Brown C.T."/>
            <person name="Hug L.A."/>
            <person name="Sharon I."/>
            <person name="Castelle C.J."/>
            <person name="Probst A.J."/>
            <person name="Thomas B.C."/>
            <person name="Singh A."/>
            <person name="Wilkins M.J."/>
            <person name="Karaoz U."/>
            <person name="Brodie E.L."/>
            <person name="Williams K.H."/>
            <person name="Hubbard S.S."/>
            <person name="Banfield J.F."/>
        </authorList>
    </citation>
    <scope>NUCLEOTIDE SEQUENCE [LARGE SCALE GENOMIC DNA]</scope>
</reference>
<comment type="caution">
    <text evidence="1">The sequence shown here is derived from an EMBL/GenBank/DDBJ whole genome shotgun (WGS) entry which is preliminary data.</text>
</comment>
<dbReference type="Proteomes" id="UP000178109">
    <property type="component" value="Unassembled WGS sequence"/>
</dbReference>
<gene>
    <name evidence="1" type="ORF">A3H70_00645</name>
</gene>
<sequence>MVLQNFESDELRLKQPLYVNLETDEDGTVVMSSMDLNVFGYADTEYGAKRDFVRSITDLYYNLKDEKKNLHKSALPLWSFMQEMLEEK</sequence>
<organism evidence="1 2">
    <name type="scientific">Candidatus Komeilibacteria bacterium RIFCSPLOWO2_02_FULL_48_11</name>
    <dbReference type="NCBI Taxonomy" id="1798553"/>
    <lineage>
        <taxon>Bacteria</taxon>
        <taxon>Candidatus Komeiliibacteriota</taxon>
    </lineage>
</organism>
<proteinExistence type="predicted"/>
<accession>A0A1G2BTT5</accession>